<evidence type="ECO:0000256" key="1">
    <source>
        <dbReference type="SAM" id="SignalP"/>
    </source>
</evidence>
<accession>A0A4Y3W9G3</accession>
<name>A0A4Y3W9G3_NITWI</name>
<feature type="signal peptide" evidence="1">
    <location>
        <begin position="1"/>
        <end position="18"/>
    </location>
</feature>
<organism evidence="3 4">
    <name type="scientific">Nitrobacter winogradskyi</name>
    <name type="common">Nitrobacter agilis</name>
    <dbReference type="NCBI Taxonomy" id="913"/>
    <lineage>
        <taxon>Bacteria</taxon>
        <taxon>Pseudomonadati</taxon>
        <taxon>Pseudomonadota</taxon>
        <taxon>Alphaproteobacteria</taxon>
        <taxon>Hyphomicrobiales</taxon>
        <taxon>Nitrobacteraceae</taxon>
        <taxon>Nitrobacter</taxon>
    </lineage>
</organism>
<proteinExistence type="predicted"/>
<feature type="chain" id="PRO_5021232584" description="Rap1a immunity protein domain-containing protein" evidence="1">
    <location>
        <begin position="19"/>
        <end position="141"/>
    </location>
</feature>
<evidence type="ECO:0000313" key="3">
    <source>
        <dbReference type="EMBL" id="GEC14650.1"/>
    </source>
</evidence>
<reference evidence="3 4" key="1">
    <citation type="submission" date="2019-06" db="EMBL/GenBank/DDBJ databases">
        <title>Whole genome shotgun sequence of Nitrobacter winogradskyi NBRC 14297.</title>
        <authorList>
            <person name="Hosoyama A."/>
            <person name="Uohara A."/>
            <person name="Ohji S."/>
            <person name="Ichikawa N."/>
        </authorList>
    </citation>
    <scope>NUCLEOTIDE SEQUENCE [LARGE SCALE GENOMIC DNA]</scope>
    <source>
        <strain evidence="3 4">NBRC 14297</strain>
    </source>
</reference>
<sequence length="141" mass="15465">MRALIILLFLVFSNSANAQLYSGNMMHEACEGPKRAPILAYIAGVLDQDQVNLGRVAQAQLRVWTGKQDIAAVKAVDSAMTNLTGDIQQYCLPKNASLIQISDVFCKYLKDYPAKRHVGASELVVESLLNVWPCRVRGGAE</sequence>
<dbReference type="InterPro" id="IPR041238">
    <property type="entry name" value="Rap1a"/>
</dbReference>
<comment type="caution">
    <text evidence="3">The sequence shown here is derived from an EMBL/GenBank/DDBJ whole genome shotgun (WGS) entry which is preliminary data.</text>
</comment>
<keyword evidence="1" id="KW-0732">Signal</keyword>
<feature type="domain" description="Rap1a immunity protein" evidence="2">
    <location>
        <begin position="23"/>
        <end position="134"/>
    </location>
</feature>
<dbReference type="AlphaFoldDB" id="A0A4Y3W9G3"/>
<dbReference type="OrthoDB" id="8266144at2"/>
<dbReference type="Proteomes" id="UP000318825">
    <property type="component" value="Unassembled WGS sequence"/>
</dbReference>
<evidence type="ECO:0000259" key="2">
    <source>
        <dbReference type="Pfam" id="PF18602"/>
    </source>
</evidence>
<gene>
    <name evidence="3" type="ORF">NWI01_05420</name>
</gene>
<dbReference type="Pfam" id="PF18602">
    <property type="entry name" value="Rap1a"/>
    <property type="match status" value="1"/>
</dbReference>
<dbReference type="Gene3D" id="1.10.890.40">
    <property type="match status" value="1"/>
</dbReference>
<protein>
    <recommendedName>
        <fullName evidence="2">Rap1a immunity protein domain-containing protein</fullName>
    </recommendedName>
</protein>
<dbReference type="RefSeq" id="WP_141382414.1">
    <property type="nucleotide sequence ID" value="NZ_BJNF01000014.1"/>
</dbReference>
<dbReference type="EMBL" id="BJNF01000014">
    <property type="protein sequence ID" value="GEC14650.1"/>
    <property type="molecule type" value="Genomic_DNA"/>
</dbReference>
<evidence type="ECO:0000313" key="4">
    <source>
        <dbReference type="Proteomes" id="UP000318825"/>
    </source>
</evidence>